<dbReference type="InterPro" id="IPR000477">
    <property type="entry name" value="RT_dom"/>
</dbReference>
<dbReference type="AlphaFoldDB" id="A0A8K0KNU7"/>
<evidence type="ECO:0000313" key="2">
    <source>
        <dbReference type="EMBL" id="KAG8237713.1"/>
    </source>
</evidence>
<reference evidence="2" key="1">
    <citation type="submission" date="2013-04" db="EMBL/GenBank/DDBJ databases">
        <authorList>
            <person name="Qu J."/>
            <person name="Murali S.C."/>
            <person name="Bandaranaike D."/>
            <person name="Bellair M."/>
            <person name="Blankenburg K."/>
            <person name="Chao H."/>
            <person name="Dinh H."/>
            <person name="Doddapaneni H."/>
            <person name="Downs B."/>
            <person name="Dugan-Rocha S."/>
            <person name="Elkadiri S."/>
            <person name="Gnanaolivu R.D."/>
            <person name="Hernandez B."/>
            <person name="Javaid M."/>
            <person name="Jayaseelan J.C."/>
            <person name="Lee S."/>
            <person name="Li M."/>
            <person name="Ming W."/>
            <person name="Munidasa M."/>
            <person name="Muniz J."/>
            <person name="Nguyen L."/>
            <person name="Ongeri F."/>
            <person name="Osuji N."/>
            <person name="Pu L.-L."/>
            <person name="Puazo M."/>
            <person name="Qu C."/>
            <person name="Quiroz J."/>
            <person name="Raj R."/>
            <person name="Weissenberger G."/>
            <person name="Xin Y."/>
            <person name="Zou X."/>
            <person name="Han Y."/>
            <person name="Richards S."/>
            <person name="Worley K."/>
            <person name="Muzny D."/>
            <person name="Gibbs R."/>
        </authorList>
    </citation>
    <scope>NUCLEOTIDE SEQUENCE</scope>
    <source>
        <strain evidence="2">Sampled in the wild</strain>
    </source>
</reference>
<reference evidence="2" key="2">
    <citation type="submission" date="2017-10" db="EMBL/GenBank/DDBJ databases">
        <title>Ladona fulva Genome sequencing and assembly.</title>
        <authorList>
            <person name="Murali S."/>
            <person name="Richards S."/>
            <person name="Bandaranaike D."/>
            <person name="Bellair M."/>
            <person name="Blankenburg K."/>
            <person name="Chao H."/>
            <person name="Dinh H."/>
            <person name="Doddapaneni H."/>
            <person name="Dugan-Rocha S."/>
            <person name="Elkadiri S."/>
            <person name="Gnanaolivu R."/>
            <person name="Hernandez B."/>
            <person name="Skinner E."/>
            <person name="Javaid M."/>
            <person name="Lee S."/>
            <person name="Li M."/>
            <person name="Ming W."/>
            <person name="Munidasa M."/>
            <person name="Muniz J."/>
            <person name="Nguyen L."/>
            <person name="Hughes D."/>
            <person name="Osuji N."/>
            <person name="Pu L.-L."/>
            <person name="Puazo M."/>
            <person name="Qu C."/>
            <person name="Quiroz J."/>
            <person name="Raj R."/>
            <person name="Weissenberger G."/>
            <person name="Xin Y."/>
            <person name="Zou X."/>
            <person name="Han Y."/>
            <person name="Worley K."/>
            <person name="Muzny D."/>
            <person name="Gibbs R."/>
        </authorList>
    </citation>
    <scope>NUCLEOTIDE SEQUENCE</scope>
    <source>
        <strain evidence="2">Sampled in the wild</strain>
    </source>
</reference>
<dbReference type="OrthoDB" id="6780811at2759"/>
<keyword evidence="3" id="KW-1185">Reference proteome</keyword>
<dbReference type="Pfam" id="PF00078">
    <property type="entry name" value="RVT_1"/>
    <property type="match status" value="1"/>
</dbReference>
<organism evidence="2 3">
    <name type="scientific">Ladona fulva</name>
    <name type="common">Scarce chaser dragonfly</name>
    <name type="synonym">Libellula fulva</name>
    <dbReference type="NCBI Taxonomy" id="123851"/>
    <lineage>
        <taxon>Eukaryota</taxon>
        <taxon>Metazoa</taxon>
        <taxon>Ecdysozoa</taxon>
        <taxon>Arthropoda</taxon>
        <taxon>Hexapoda</taxon>
        <taxon>Insecta</taxon>
        <taxon>Pterygota</taxon>
        <taxon>Palaeoptera</taxon>
        <taxon>Odonata</taxon>
        <taxon>Epiprocta</taxon>
        <taxon>Anisoptera</taxon>
        <taxon>Libelluloidea</taxon>
        <taxon>Libellulidae</taxon>
        <taxon>Ladona</taxon>
    </lineage>
</organism>
<gene>
    <name evidence="2" type="ORF">J437_LFUL017501</name>
</gene>
<dbReference type="PANTHER" id="PTHR33332">
    <property type="entry name" value="REVERSE TRANSCRIPTASE DOMAIN-CONTAINING PROTEIN"/>
    <property type="match status" value="1"/>
</dbReference>
<dbReference type="EMBL" id="KZ309213">
    <property type="protein sequence ID" value="KAG8237713.1"/>
    <property type="molecule type" value="Genomic_DNA"/>
</dbReference>
<dbReference type="PROSITE" id="PS50878">
    <property type="entry name" value="RT_POL"/>
    <property type="match status" value="1"/>
</dbReference>
<dbReference type="Proteomes" id="UP000792457">
    <property type="component" value="Unassembled WGS sequence"/>
</dbReference>
<proteinExistence type="predicted"/>
<name>A0A8K0KNU7_LADFU</name>
<comment type="caution">
    <text evidence="2">The sequence shown here is derived from an EMBL/GenBank/DDBJ whole genome shotgun (WGS) entry which is preliminary data.</text>
</comment>
<sequence>ISDHYSLITSSSSPYQYFLPGWYIHIFPSTLKNSKVIPLYKKKGSPLDFNSYRPISIQSRFSKIFEKTFHRCVVSYLESLGILSPHQYEGIKYTSSSKIINKGAPQGSVVGPTLFLIYINDLPNHLKSIQDCKPILCADNTNVIVSSATPKNLLTSSNFVSNLIHSWSLSNYLKLNSEKSLVIHFSYENKPVQVLNVFLGCNILPQSHIDKLLDKLSPLCFLVQNIRFTVSTNILLAVYYDLFYSHIVYNILFGAHSPTLLKFLNYKRKL</sequence>
<evidence type="ECO:0000259" key="1">
    <source>
        <dbReference type="PROSITE" id="PS50878"/>
    </source>
</evidence>
<feature type="non-terminal residue" evidence="2">
    <location>
        <position position="1"/>
    </location>
</feature>
<protein>
    <recommendedName>
        <fullName evidence="1">Reverse transcriptase domain-containing protein</fullName>
    </recommendedName>
</protein>
<evidence type="ECO:0000313" key="3">
    <source>
        <dbReference type="Proteomes" id="UP000792457"/>
    </source>
</evidence>
<feature type="domain" description="Reverse transcriptase" evidence="1">
    <location>
        <begin position="1"/>
        <end position="203"/>
    </location>
</feature>
<accession>A0A8K0KNU7</accession>